<accession>M1VEL2</accession>
<evidence type="ECO:0000256" key="1">
    <source>
        <dbReference type="ARBA" id="ARBA00010884"/>
    </source>
</evidence>
<keyword evidence="2" id="KW-0719">Serine esterase</keyword>
<feature type="active site" description="Charge relay system" evidence="4">
    <location>
        <position position="306"/>
    </location>
</feature>
<sequence>MSAAFAVNTFKVPDFIPPLWARNAHFQTIAGALLTRAPKGFHYTHRVRLHTPDGDWFEVDCAVHGAHDERVEPGEVQDSLPATRAARPLAVVLHGLESCSRGIQTLQLANMLYNGLGANVYAMNFRGCSGEPNATPKSYHLGETSDLKLLIEELRSRVAPVASDERAQPLLLSGFSLGGNVICKYLGEFVEHARLFGVTAAAVYCVPFDALASQPVLDSGLIRRYVYSRRFVRSIQNKLKNRRLSTKVPYDLERVLRAETIGEIDDAYIAPTYGFKDRFDYYRKCSCGQFLGGVRTPLLIINARDDPFMAPSSLPIPEEIRNPMVCLAYTSYGGHCGFFSGMATVRGDSWIGSHLQRFFEWTLEQQLNDQDYVARCT</sequence>
<dbReference type="EMBL" id="AP006484">
    <property type="protein sequence ID" value="BAM78948.1"/>
    <property type="molecule type" value="Genomic_DNA"/>
</dbReference>
<evidence type="ECO:0000256" key="4">
    <source>
        <dbReference type="PIRSR" id="PIRSR005211-1"/>
    </source>
</evidence>
<dbReference type="OMA" id="LDWHGPH"/>
<dbReference type="SUPFAM" id="SSF53474">
    <property type="entry name" value="alpha/beta-Hydrolases"/>
    <property type="match status" value="1"/>
</dbReference>
<dbReference type="InterPro" id="IPR029058">
    <property type="entry name" value="AB_hydrolase_fold"/>
</dbReference>
<organism evidence="6 7">
    <name type="scientific">Cyanidioschyzon merolae (strain NIES-3377 / 10D)</name>
    <name type="common">Unicellular red alga</name>
    <dbReference type="NCBI Taxonomy" id="280699"/>
    <lineage>
        <taxon>Eukaryota</taxon>
        <taxon>Rhodophyta</taxon>
        <taxon>Bangiophyceae</taxon>
        <taxon>Cyanidiales</taxon>
        <taxon>Cyanidiaceae</taxon>
        <taxon>Cyanidioschyzon</taxon>
    </lineage>
</organism>
<dbReference type="RefSeq" id="XP_005535234.1">
    <property type="nucleotide sequence ID" value="XM_005535177.1"/>
</dbReference>
<evidence type="ECO:0000256" key="3">
    <source>
        <dbReference type="ARBA" id="ARBA00022801"/>
    </source>
</evidence>
<dbReference type="InterPro" id="IPR000952">
    <property type="entry name" value="AB_hydrolase_4_CS"/>
</dbReference>
<evidence type="ECO:0000313" key="7">
    <source>
        <dbReference type="Proteomes" id="UP000007014"/>
    </source>
</evidence>
<proteinExistence type="inferred from homology"/>
<dbReference type="InterPro" id="IPR022742">
    <property type="entry name" value="Hydrolase_4"/>
</dbReference>
<protein>
    <recommendedName>
        <fullName evidence="5">Serine aminopeptidase S33 domain-containing protein</fullName>
    </recommendedName>
</protein>
<evidence type="ECO:0000259" key="5">
    <source>
        <dbReference type="Pfam" id="PF12146"/>
    </source>
</evidence>
<keyword evidence="3" id="KW-0378">Hydrolase</keyword>
<dbReference type="Proteomes" id="UP000007014">
    <property type="component" value="Chromosome 2"/>
</dbReference>
<dbReference type="Gene3D" id="3.40.50.1820">
    <property type="entry name" value="alpha/beta hydrolase"/>
    <property type="match status" value="1"/>
</dbReference>
<feature type="active site" description="Charge relay system" evidence="4">
    <location>
        <position position="176"/>
    </location>
</feature>
<dbReference type="OrthoDB" id="247542at2759"/>
<dbReference type="KEGG" id="cme:CYME_CMB154C"/>
<name>M1VEL2_CYAM1</name>
<keyword evidence="7" id="KW-1185">Reference proteome</keyword>
<dbReference type="PANTHER" id="PTHR10794">
    <property type="entry name" value="ABHYDROLASE DOMAIN-CONTAINING PROTEIN"/>
    <property type="match status" value="1"/>
</dbReference>
<dbReference type="InterPro" id="IPR050960">
    <property type="entry name" value="AB_hydrolase_4_sf"/>
</dbReference>
<dbReference type="eggNOG" id="KOG1838">
    <property type="taxonomic scope" value="Eukaryota"/>
</dbReference>
<dbReference type="GeneID" id="16992371"/>
<evidence type="ECO:0000313" key="6">
    <source>
        <dbReference type="EMBL" id="BAM78948.1"/>
    </source>
</evidence>
<reference evidence="6 7" key="1">
    <citation type="journal article" date="2004" name="Nature">
        <title>Genome sequence of the ultrasmall unicellular red alga Cyanidioschyzon merolae 10D.</title>
        <authorList>
            <person name="Matsuzaki M."/>
            <person name="Misumi O."/>
            <person name="Shin-i T."/>
            <person name="Maruyama S."/>
            <person name="Takahara M."/>
            <person name="Miyagishima S."/>
            <person name="Mori T."/>
            <person name="Nishida K."/>
            <person name="Yagisawa F."/>
            <person name="Nishida K."/>
            <person name="Yoshida Y."/>
            <person name="Nishimura Y."/>
            <person name="Nakao S."/>
            <person name="Kobayashi T."/>
            <person name="Momoyama Y."/>
            <person name="Higashiyama T."/>
            <person name="Minoda A."/>
            <person name="Sano M."/>
            <person name="Nomoto H."/>
            <person name="Oishi K."/>
            <person name="Hayashi H."/>
            <person name="Ohta F."/>
            <person name="Nishizaka S."/>
            <person name="Haga S."/>
            <person name="Miura S."/>
            <person name="Morishita T."/>
            <person name="Kabeya Y."/>
            <person name="Terasawa K."/>
            <person name="Suzuki Y."/>
            <person name="Ishii Y."/>
            <person name="Asakawa S."/>
            <person name="Takano H."/>
            <person name="Ohta N."/>
            <person name="Kuroiwa H."/>
            <person name="Tanaka K."/>
            <person name="Shimizu N."/>
            <person name="Sugano S."/>
            <person name="Sato N."/>
            <person name="Nozaki H."/>
            <person name="Ogasawara N."/>
            <person name="Kohara Y."/>
            <person name="Kuroiwa T."/>
        </authorList>
    </citation>
    <scope>NUCLEOTIDE SEQUENCE [LARGE SCALE GENOMIC DNA]</scope>
    <source>
        <strain evidence="6 7">10D</strain>
    </source>
</reference>
<dbReference type="GO" id="GO:0047372">
    <property type="term" value="F:monoacylglycerol lipase activity"/>
    <property type="evidence" value="ECO:0007669"/>
    <property type="project" value="TreeGrafter"/>
</dbReference>
<dbReference type="PANTHER" id="PTHR10794:SF63">
    <property type="entry name" value="ALPHA_BETA HYDROLASE 1, ISOFORM A"/>
    <property type="match status" value="1"/>
</dbReference>
<comment type="similarity">
    <text evidence="1">Belongs to the AB hydrolase superfamily. AB hydrolase 4 family.</text>
</comment>
<feature type="domain" description="Serine aminopeptidase S33" evidence="5">
    <location>
        <begin position="87"/>
        <end position="201"/>
    </location>
</feature>
<dbReference type="PROSITE" id="PS01133">
    <property type="entry name" value="UPF0017"/>
    <property type="match status" value="1"/>
</dbReference>
<evidence type="ECO:0000256" key="2">
    <source>
        <dbReference type="ARBA" id="ARBA00022487"/>
    </source>
</evidence>
<dbReference type="Gramene" id="CMB154CT">
    <property type="protein sequence ID" value="CMB154CT"/>
    <property type="gene ID" value="CMB154C"/>
</dbReference>
<dbReference type="InterPro" id="IPR012020">
    <property type="entry name" value="ABHD4"/>
</dbReference>
<dbReference type="AlphaFoldDB" id="M1VEL2"/>
<dbReference type="GO" id="GO:0034338">
    <property type="term" value="F:short-chain carboxylesterase activity"/>
    <property type="evidence" value="ECO:0007669"/>
    <property type="project" value="TreeGrafter"/>
</dbReference>
<gene>
    <name evidence="6" type="ORF">CYME_CMB154C</name>
</gene>
<reference evidence="6 7" key="2">
    <citation type="journal article" date="2007" name="BMC Biol.">
        <title>A 100%-complete sequence reveals unusually simple genomic features in the hot-spring red alga Cyanidioschyzon merolae.</title>
        <authorList>
            <person name="Nozaki H."/>
            <person name="Takano H."/>
            <person name="Misumi O."/>
            <person name="Terasawa K."/>
            <person name="Matsuzaki M."/>
            <person name="Maruyama S."/>
            <person name="Nishida K."/>
            <person name="Yagisawa F."/>
            <person name="Yoshida Y."/>
            <person name="Fujiwara T."/>
            <person name="Takio S."/>
            <person name="Tamura K."/>
            <person name="Chung S.J."/>
            <person name="Nakamura S."/>
            <person name="Kuroiwa H."/>
            <person name="Tanaka K."/>
            <person name="Sato N."/>
            <person name="Kuroiwa T."/>
        </authorList>
    </citation>
    <scope>NUCLEOTIDE SEQUENCE [LARGE SCALE GENOMIC DNA]</scope>
    <source>
        <strain evidence="6 7">10D</strain>
    </source>
</reference>
<dbReference type="PIRSF" id="PIRSF005211">
    <property type="entry name" value="Ab_hydro_YheT"/>
    <property type="match status" value="1"/>
</dbReference>
<dbReference type="HOGENOM" id="CLU_032487_0_0_1"/>
<dbReference type="STRING" id="280699.M1VEL2"/>
<feature type="active site" description="Charge relay system" evidence="4">
    <location>
        <position position="335"/>
    </location>
</feature>
<dbReference type="Pfam" id="PF12146">
    <property type="entry name" value="Hydrolase_4"/>
    <property type="match status" value="1"/>
</dbReference>